<sequence>MSLSLFMNQLDDSDLTLFERSQKFKNSNMDRGYWENQEEGHQIGMELRNMIVEKTREILSVGSIALSEEVALSFVTSIFNNTLNVEHAGEKKDLTNSPLLIDIGCNGALPL</sequence>
<gene>
    <name evidence="1" type="ORF">TCAL_15280</name>
</gene>
<proteinExistence type="predicted"/>
<accession>A0A553PLZ3</accession>
<name>A0A553PLZ3_TIGCA</name>
<reference evidence="1 2" key="1">
    <citation type="journal article" date="2018" name="Nat. Ecol. Evol.">
        <title>Genomic signatures of mitonuclear coevolution across populations of Tigriopus californicus.</title>
        <authorList>
            <person name="Barreto F.S."/>
            <person name="Watson E.T."/>
            <person name="Lima T.G."/>
            <person name="Willett C.S."/>
            <person name="Edmands S."/>
            <person name="Li W."/>
            <person name="Burton R.S."/>
        </authorList>
    </citation>
    <scope>NUCLEOTIDE SEQUENCE [LARGE SCALE GENOMIC DNA]</scope>
    <source>
        <strain evidence="1 2">San Diego</strain>
    </source>
</reference>
<dbReference type="AlphaFoldDB" id="A0A553PLZ3"/>
<evidence type="ECO:0000313" key="2">
    <source>
        <dbReference type="Proteomes" id="UP000318571"/>
    </source>
</evidence>
<protein>
    <submittedName>
        <fullName evidence="1">Uncharacterized protein</fullName>
    </submittedName>
</protein>
<dbReference type="EMBL" id="VCGU01000003">
    <property type="protein sequence ID" value="TRY78696.1"/>
    <property type="molecule type" value="Genomic_DNA"/>
</dbReference>
<comment type="caution">
    <text evidence="1">The sequence shown here is derived from an EMBL/GenBank/DDBJ whole genome shotgun (WGS) entry which is preliminary data.</text>
</comment>
<evidence type="ECO:0000313" key="1">
    <source>
        <dbReference type="EMBL" id="TRY78696.1"/>
    </source>
</evidence>
<dbReference type="Proteomes" id="UP000318571">
    <property type="component" value="Chromosome 11"/>
</dbReference>
<keyword evidence="2" id="KW-1185">Reference proteome</keyword>
<organism evidence="1 2">
    <name type="scientific">Tigriopus californicus</name>
    <name type="common">Marine copepod</name>
    <dbReference type="NCBI Taxonomy" id="6832"/>
    <lineage>
        <taxon>Eukaryota</taxon>
        <taxon>Metazoa</taxon>
        <taxon>Ecdysozoa</taxon>
        <taxon>Arthropoda</taxon>
        <taxon>Crustacea</taxon>
        <taxon>Multicrustacea</taxon>
        <taxon>Hexanauplia</taxon>
        <taxon>Copepoda</taxon>
        <taxon>Harpacticoida</taxon>
        <taxon>Harpacticidae</taxon>
        <taxon>Tigriopus</taxon>
    </lineage>
</organism>